<keyword evidence="4" id="KW-1185">Reference proteome</keyword>
<sequence>MSNWLIAVYSILILQFEQSRPTCDFRWRAVFLTHVYGISVGNVSYIFGPKVRTLLRWYSLFLSSGVVDEKKERVKTSRWPSEVVSRVKLYVKENPTFYLEELQEFLSDTFPDLANISTSTICRALNFDMNLSRKVLTKAARECVPKEVEVYKSKLQAIYSYPEQLLFIAETSKDGRHAYRRYAWSRRNRKAVVRLPFSRGERRSILAALDHQGLVAWTSTPGTFTRNTFHRAFIPKIVPLLNPWPYAFFPFDSVVLISLLLLGMLICLGLIRLCIKLALGYCSYRATHLTSIQSRFVLGS</sequence>
<evidence type="ECO:0008006" key="5">
    <source>
        <dbReference type="Google" id="ProtNLM"/>
    </source>
</evidence>
<keyword evidence="1" id="KW-0812">Transmembrane</keyword>
<keyword evidence="1" id="KW-1133">Transmembrane helix</keyword>
<dbReference type="PANTHER" id="PTHR46564">
    <property type="entry name" value="TRANSPOSASE"/>
    <property type="match status" value="1"/>
</dbReference>
<dbReference type="Proteomes" id="UP000709295">
    <property type="component" value="Unassembled WGS sequence"/>
</dbReference>
<keyword evidence="2" id="KW-0732">Signal</keyword>
<name>A0A8J5LY35_9STRA</name>
<dbReference type="AlphaFoldDB" id="A0A8J5LY35"/>
<evidence type="ECO:0000256" key="2">
    <source>
        <dbReference type="SAM" id="SignalP"/>
    </source>
</evidence>
<evidence type="ECO:0000256" key="1">
    <source>
        <dbReference type="SAM" id="Phobius"/>
    </source>
</evidence>
<dbReference type="PANTHER" id="PTHR46564:SF1">
    <property type="entry name" value="TRANSPOSASE"/>
    <property type="match status" value="1"/>
</dbReference>
<comment type="caution">
    <text evidence="3">The sequence shown here is derived from an EMBL/GenBank/DDBJ whole genome shotgun (WGS) entry which is preliminary data.</text>
</comment>
<feature type="signal peptide" evidence="2">
    <location>
        <begin position="1"/>
        <end position="19"/>
    </location>
</feature>
<evidence type="ECO:0000313" key="3">
    <source>
        <dbReference type="EMBL" id="KAG6942303.1"/>
    </source>
</evidence>
<feature type="transmembrane region" description="Helical" evidence="1">
    <location>
        <begin position="255"/>
        <end position="275"/>
    </location>
</feature>
<organism evidence="3 4">
    <name type="scientific">Phytophthora aleatoria</name>
    <dbReference type="NCBI Taxonomy" id="2496075"/>
    <lineage>
        <taxon>Eukaryota</taxon>
        <taxon>Sar</taxon>
        <taxon>Stramenopiles</taxon>
        <taxon>Oomycota</taxon>
        <taxon>Peronosporomycetes</taxon>
        <taxon>Peronosporales</taxon>
        <taxon>Peronosporaceae</taxon>
        <taxon>Phytophthora</taxon>
    </lineage>
</organism>
<protein>
    <recommendedName>
        <fullName evidence="5">Transposase</fullName>
    </recommendedName>
</protein>
<dbReference type="EMBL" id="JAENGY010003168">
    <property type="protein sequence ID" value="KAG6942303.1"/>
    <property type="molecule type" value="Genomic_DNA"/>
</dbReference>
<accession>A0A8J5LY35</accession>
<keyword evidence="1" id="KW-0472">Membrane</keyword>
<reference evidence="3" key="1">
    <citation type="submission" date="2021-01" db="EMBL/GenBank/DDBJ databases">
        <title>Phytophthora aleatoria, a newly-described species from Pinus radiata is distinct from Phytophthora cactorum isolates based on comparative genomics.</title>
        <authorList>
            <person name="Mcdougal R."/>
            <person name="Panda P."/>
            <person name="Williams N."/>
            <person name="Studholme D.J."/>
        </authorList>
    </citation>
    <scope>NUCLEOTIDE SEQUENCE</scope>
    <source>
        <strain evidence="3">NZFS 4037</strain>
    </source>
</reference>
<gene>
    <name evidence="3" type="ORF">JG688_00018199</name>
</gene>
<evidence type="ECO:0000313" key="4">
    <source>
        <dbReference type="Proteomes" id="UP000709295"/>
    </source>
</evidence>
<feature type="chain" id="PRO_5035191958" description="Transposase" evidence="2">
    <location>
        <begin position="20"/>
        <end position="300"/>
    </location>
</feature>
<proteinExistence type="predicted"/>